<dbReference type="Proteomes" id="UP000319040">
    <property type="component" value="Unassembled WGS sequence"/>
</dbReference>
<dbReference type="InterPro" id="IPR031345">
    <property type="entry name" value="T9SS_Plug_N"/>
</dbReference>
<evidence type="ECO:0000313" key="4">
    <source>
        <dbReference type="Proteomes" id="UP000319040"/>
    </source>
</evidence>
<proteinExistence type="predicted"/>
<dbReference type="AlphaFoldDB" id="A0A521D0P6"/>
<protein>
    <recommendedName>
        <fullName evidence="2">Type 9 secretion system plug protein N-terminal domain-containing protein</fullName>
    </recommendedName>
</protein>
<evidence type="ECO:0000259" key="2">
    <source>
        <dbReference type="Pfam" id="PF17116"/>
    </source>
</evidence>
<accession>A0A521D0P6</accession>
<feature type="chain" id="PRO_5022206786" description="Type 9 secretion system plug protein N-terminal domain-containing protein" evidence="1">
    <location>
        <begin position="22"/>
        <end position="422"/>
    </location>
</feature>
<dbReference type="EMBL" id="FXTB01000004">
    <property type="protein sequence ID" value="SMO65248.1"/>
    <property type="molecule type" value="Genomic_DNA"/>
</dbReference>
<sequence length="422" mass="49198">MIKKTPLLSFFLLMVFHFLNAQPIPNRAYKSSIKTVQCHKQGWPLSYPIIHIGSSDKILVSFDDLVGETRDYYYSIVHCDEGWEPSQLMETEYARGINKVALLDYAYSFNTSIDYVHYQLTFPNEDLSPLVSGNYVLKVYENTQTSNPVLSQRFMVTEQLVDVIPQVKYTMNSELRKAKQEIDLTIFHPNFEMSNPLNDVKVSIFQNGRTDNAITRLKPQFIKQNELVYNYNRETLFEGGNEFRWLDLRSIRFQSSKIKDITFHAPYSHVELFPDEILAGQSYFFNNDFNGRYVIEIQEKDEPEIEADYVFVHFNLPRSAPLVGGEVHLVGALTNWQFTEKSKMEYNFNLKQYETSLLLKQGFYNYQFAFKPNNLREASVGLFEGSHSKAENDYLILVYYRGMGDYYDRLIGVSQVNSVSNR</sequence>
<name>A0A521D0P6_SACCC</name>
<feature type="domain" description="Type 9 secretion system plug protein N-terminal" evidence="2">
    <location>
        <begin position="33"/>
        <end position="158"/>
    </location>
</feature>
<dbReference type="Gene3D" id="2.60.40.10">
    <property type="entry name" value="Immunoglobulins"/>
    <property type="match status" value="1"/>
</dbReference>
<gene>
    <name evidence="3" type="ORF">SAMN06265379_10494</name>
</gene>
<evidence type="ECO:0000256" key="1">
    <source>
        <dbReference type="SAM" id="SignalP"/>
    </source>
</evidence>
<dbReference type="InterPro" id="IPR013783">
    <property type="entry name" value="Ig-like_fold"/>
</dbReference>
<organism evidence="3 4">
    <name type="scientific">Saccharicrinis carchari</name>
    <dbReference type="NCBI Taxonomy" id="1168039"/>
    <lineage>
        <taxon>Bacteria</taxon>
        <taxon>Pseudomonadati</taxon>
        <taxon>Bacteroidota</taxon>
        <taxon>Bacteroidia</taxon>
        <taxon>Marinilabiliales</taxon>
        <taxon>Marinilabiliaceae</taxon>
        <taxon>Saccharicrinis</taxon>
    </lineage>
</organism>
<dbReference type="RefSeq" id="WP_142533254.1">
    <property type="nucleotide sequence ID" value="NZ_FXTB01000004.1"/>
</dbReference>
<dbReference type="Pfam" id="PF17116">
    <property type="entry name" value="T9SS_plug_1st"/>
    <property type="match status" value="1"/>
</dbReference>
<keyword evidence="4" id="KW-1185">Reference proteome</keyword>
<evidence type="ECO:0000313" key="3">
    <source>
        <dbReference type="EMBL" id="SMO65248.1"/>
    </source>
</evidence>
<dbReference type="OrthoDB" id="1522602at2"/>
<keyword evidence="1" id="KW-0732">Signal</keyword>
<feature type="signal peptide" evidence="1">
    <location>
        <begin position="1"/>
        <end position="21"/>
    </location>
</feature>
<reference evidence="3 4" key="1">
    <citation type="submission" date="2017-05" db="EMBL/GenBank/DDBJ databases">
        <authorList>
            <person name="Varghese N."/>
            <person name="Submissions S."/>
        </authorList>
    </citation>
    <scope>NUCLEOTIDE SEQUENCE [LARGE SCALE GENOMIC DNA]</scope>
    <source>
        <strain evidence="3 4">DSM 27040</strain>
    </source>
</reference>